<gene>
    <name evidence="1" type="ORF">ZYGR_0AG00210</name>
</gene>
<dbReference type="AlphaFoldDB" id="A0A1Q3A8W4"/>
<evidence type="ECO:0000313" key="2">
    <source>
        <dbReference type="Proteomes" id="UP000187013"/>
    </source>
</evidence>
<name>A0A1Q3A8W4_ZYGRO</name>
<sequence length="334" mass="38138">MAGSDNSWHLIKLQEGQKVSSKSLTIDLFSEESHVDDDILSNTSSSDEPAEFSFRSANEDCQVGLGSVSDSLATLTGSRGVGEKRDNSWKLKTWQIVFFTSLISVSLSLVVQKFWNIWMVPDLPRDVTALSNNGFSSGEAAALYSDFNFWATPAHVQDRSLSSTRTSPQWKPSGKFYVDFDNRIAYPMPDEDLVGWKRFKADSMILWYTSKSKAKSLLQNDAIKSLQDSCHGLLVLVTDEAARIRDRFSIVTDKALKSTTSIWQVCKTRTDKSLNLLRRWISLQSKFLSKWKQLGSRLHGTVRKFHNYNHRLHKKAWMLHQRTQKAVDGMRRRY</sequence>
<proteinExistence type="predicted"/>
<organism evidence="1 2">
    <name type="scientific">Zygosaccharomyces rouxii</name>
    <dbReference type="NCBI Taxonomy" id="4956"/>
    <lineage>
        <taxon>Eukaryota</taxon>
        <taxon>Fungi</taxon>
        <taxon>Dikarya</taxon>
        <taxon>Ascomycota</taxon>
        <taxon>Saccharomycotina</taxon>
        <taxon>Saccharomycetes</taxon>
        <taxon>Saccharomycetales</taxon>
        <taxon>Saccharomycetaceae</taxon>
        <taxon>Zygosaccharomyces</taxon>
    </lineage>
</organism>
<protein>
    <submittedName>
        <fullName evidence="1">Uncharacterized protein</fullName>
    </submittedName>
</protein>
<evidence type="ECO:0000313" key="1">
    <source>
        <dbReference type="EMBL" id="GAV52030.1"/>
    </source>
</evidence>
<reference evidence="1 2" key="1">
    <citation type="submission" date="2016-08" db="EMBL/GenBank/DDBJ databases">
        <title>Draft genome sequence of allopolyploid Zygosaccharomyces rouxii.</title>
        <authorList>
            <person name="Watanabe J."/>
            <person name="Uehara K."/>
            <person name="Mogi Y."/>
            <person name="Tsukioka Y."/>
        </authorList>
    </citation>
    <scope>NUCLEOTIDE SEQUENCE [LARGE SCALE GENOMIC DNA]</scope>
    <source>
        <strain evidence="1 2">NBRC 110957</strain>
    </source>
</reference>
<comment type="caution">
    <text evidence="1">The sequence shown here is derived from an EMBL/GenBank/DDBJ whole genome shotgun (WGS) entry which is preliminary data.</text>
</comment>
<accession>A0A1Q3A8W4</accession>
<dbReference type="EMBL" id="BDGX01000033">
    <property type="protein sequence ID" value="GAV52030.1"/>
    <property type="molecule type" value="Genomic_DNA"/>
</dbReference>
<dbReference type="Proteomes" id="UP000187013">
    <property type="component" value="Unassembled WGS sequence"/>
</dbReference>
<dbReference type="OrthoDB" id="4059607at2759"/>